<gene>
    <name evidence="1" type="ORF">BP01DRAFT_157155</name>
</gene>
<name>A0A319A326_9EURO</name>
<protein>
    <submittedName>
        <fullName evidence="1">Uncharacterized protein</fullName>
    </submittedName>
</protein>
<evidence type="ECO:0000313" key="2">
    <source>
        <dbReference type="Proteomes" id="UP000248349"/>
    </source>
</evidence>
<organism evidence="1 2">
    <name type="scientific">Aspergillus saccharolyticus JOP 1030-1</name>
    <dbReference type="NCBI Taxonomy" id="1450539"/>
    <lineage>
        <taxon>Eukaryota</taxon>
        <taxon>Fungi</taxon>
        <taxon>Dikarya</taxon>
        <taxon>Ascomycota</taxon>
        <taxon>Pezizomycotina</taxon>
        <taxon>Eurotiomycetes</taxon>
        <taxon>Eurotiomycetidae</taxon>
        <taxon>Eurotiales</taxon>
        <taxon>Aspergillaceae</taxon>
        <taxon>Aspergillus</taxon>
        <taxon>Aspergillus subgen. Circumdati</taxon>
    </lineage>
</organism>
<reference evidence="1 2" key="1">
    <citation type="submission" date="2016-12" db="EMBL/GenBank/DDBJ databases">
        <title>The genomes of Aspergillus section Nigri reveals drivers in fungal speciation.</title>
        <authorList>
            <consortium name="DOE Joint Genome Institute"/>
            <person name="Vesth T.C."/>
            <person name="Nybo J."/>
            <person name="Theobald S."/>
            <person name="Brandl J."/>
            <person name="Frisvad J.C."/>
            <person name="Nielsen K.F."/>
            <person name="Lyhne E.K."/>
            <person name="Kogle M.E."/>
            <person name="Kuo A."/>
            <person name="Riley R."/>
            <person name="Clum A."/>
            <person name="Nolan M."/>
            <person name="Lipzen A."/>
            <person name="Salamov A."/>
            <person name="Henrissat B."/>
            <person name="Wiebenga A."/>
            <person name="De Vries R.P."/>
            <person name="Grigoriev I.V."/>
            <person name="Mortensen U.H."/>
            <person name="Andersen M.R."/>
            <person name="Baker S.E."/>
        </authorList>
    </citation>
    <scope>NUCLEOTIDE SEQUENCE [LARGE SCALE GENOMIC DNA]</scope>
    <source>
        <strain evidence="1 2">JOP 1030-1</strain>
    </source>
</reference>
<dbReference type="Proteomes" id="UP000248349">
    <property type="component" value="Unassembled WGS sequence"/>
</dbReference>
<dbReference type="GeneID" id="37071897"/>
<keyword evidence="2" id="KW-1185">Reference proteome</keyword>
<dbReference type="AlphaFoldDB" id="A0A319A326"/>
<proteinExistence type="predicted"/>
<accession>A0A319A326</accession>
<dbReference type="RefSeq" id="XP_025427844.1">
    <property type="nucleotide sequence ID" value="XM_025570669.1"/>
</dbReference>
<sequence>MSSAVGYHIAKPAKWSTAILSAGFPVSHSSNPMPTDIPSRPSLFHPGVAFVHPQSCRAHSFQCFSPEWRRGRECRMQLQAGIGTQGHRTTIAL</sequence>
<dbReference type="EMBL" id="KZ821258">
    <property type="protein sequence ID" value="PYH41862.1"/>
    <property type="molecule type" value="Genomic_DNA"/>
</dbReference>
<evidence type="ECO:0000313" key="1">
    <source>
        <dbReference type="EMBL" id="PYH41862.1"/>
    </source>
</evidence>